<dbReference type="EMBL" id="JYNU01000028">
    <property type="protein sequence ID" value="KMO72857.1"/>
    <property type="molecule type" value="Genomic_DNA"/>
</dbReference>
<dbReference type="InterPro" id="IPR027417">
    <property type="entry name" value="P-loop_NTPase"/>
</dbReference>
<reference evidence="1 2" key="1">
    <citation type="journal article" date="2015" name="Genome Biol. Evol.">
        <title>Characterization of Three Mycobacterium spp. with Potential Use in Bioremediation by Genome Sequencing and Comparative Genomics.</title>
        <authorList>
            <person name="Das S."/>
            <person name="Pettersson B.M."/>
            <person name="Behra P.R."/>
            <person name="Ramesh M."/>
            <person name="Dasgupta S."/>
            <person name="Bhattacharya A."/>
            <person name="Kirsebom L.A."/>
        </authorList>
    </citation>
    <scope>NUCLEOTIDE SEQUENCE [LARGE SCALE GENOMIC DNA]</scope>
    <source>
        <strain evidence="1 2">DSM 44075</strain>
    </source>
</reference>
<sequence precursor="true">MSVPAPLRAIGNLRLTPHGVYADYLLSGQPFIFLSEEWQDRVAAEHAELWRALPSGSSISGLTVPVAPRATVRKMLYSHPDLRPGAAVPEGVSEAARPWVQHCRSWEPTIAGHRARRRIYWLSLPLDYGLAGRTPSGTWRRMVDAALGRDKDTDSSIAYYRDLAAQMVAALPAVFFPKPATVEQIWWHWNYIASRGAWDAPLPTQPFNPDATLPGSAFTPVHLDPGAAQLRARRWRAARTDADVFVRTFRDRTDGVADSYQALLPLDSFPDNGIAWPRSTLFKVLDDLTTPTTVLDWTINITFTSADVAVSTAENVIVNIRDQYRQRGRHASSSDELLRKLASGRELASELKRGSAERGVNAAIVIAAAAGDPDTVNRAVADVARTYRGQNIGSKRWRGSQPTLWRAFAPGGERRAALDEFRNPTTTKRFAPFVPLLASKLGNNTGVPLGMNLTSPGLRDVVLLDVLNAPARENPANLVICGSPGRGKSHATKNLSRSWLKLGAGLHLFDPTDAREHETALADFDDKVVIDVSRMNFSLDGLRVFPYKEAAERTIDHLLPQLGLSPLSRGAQRLWGLLAPESREANGIGSTAQLIRYLREMPTARRTDADEDLLIGLEGLAAQRLLRPLFDESLPVPDIATTQCVIWNFAGLKLPTVTEEYQAHLHQQTTPGQRAAQALYGLGAEVAQSIFFGRPDQPDMLVVEECAAWTNSPGGQKCANTIIRQGRKAWTGFCGISQQPIKDFAVLEDEFIDQRLCLGFKRSDIAKATLQWCDRDLDRHPELLANYVNNTSPVQLVDHGDDAIDDRYGKVIPGREGEAWFLDEFGGFGKVALFAAPTAALAARFDTNPHRARQRSQATQRS</sequence>
<organism evidence="1 2">
    <name type="scientific">Mycolicibacterium obuense</name>
    <dbReference type="NCBI Taxonomy" id="1807"/>
    <lineage>
        <taxon>Bacteria</taxon>
        <taxon>Bacillati</taxon>
        <taxon>Actinomycetota</taxon>
        <taxon>Actinomycetes</taxon>
        <taxon>Mycobacteriales</taxon>
        <taxon>Mycobacteriaceae</taxon>
        <taxon>Mycolicibacterium</taxon>
    </lineage>
</organism>
<dbReference type="Proteomes" id="UP000036313">
    <property type="component" value="Unassembled WGS sequence"/>
</dbReference>
<evidence type="ECO:0000313" key="2">
    <source>
        <dbReference type="Proteomes" id="UP000036313"/>
    </source>
</evidence>
<comment type="caution">
    <text evidence="1">The sequence shown here is derived from an EMBL/GenBank/DDBJ whole genome shotgun (WGS) entry which is preliminary data.</text>
</comment>
<protein>
    <submittedName>
        <fullName evidence="1">AAA-like domain protein</fullName>
    </submittedName>
</protein>
<accession>A0A0J6VTR5</accession>
<gene>
    <name evidence="1" type="ORF">MOBUDSM44075_03951</name>
</gene>
<proteinExistence type="predicted"/>
<dbReference type="Gene3D" id="3.40.50.300">
    <property type="entry name" value="P-loop containing nucleotide triphosphate hydrolases"/>
    <property type="match status" value="1"/>
</dbReference>
<evidence type="ECO:0000313" key="1">
    <source>
        <dbReference type="EMBL" id="KMO72857.1"/>
    </source>
</evidence>
<dbReference type="PATRIC" id="fig|1807.14.peg.3978"/>
<dbReference type="RefSeq" id="WP_048424384.1">
    <property type="nucleotide sequence ID" value="NZ_JYNU01000028.1"/>
</dbReference>
<dbReference type="Pfam" id="PF12846">
    <property type="entry name" value="AAA_10"/>
    <property type="match status" value="1"/>
</dbReference>
<name>A0A0J6VTR5_9MYCO</name>
<dbReference type="AlphaFoldDB" id="A0A0J6VTR5"/>
<dbReference type="SUPFAM" id="SSF52540">
    <property type="entry name" value="P-loop containing nucleoside triphosphate hydrolases"/>
    <property type="match status" value="1"/>
</dbReference>